<evidence type="ECO:0000313" key="1">
    <source>
        <dbReference type="EMBL" id="MCY0386052.1"/>
    </source>
</evidence>
<keyword evidence="2" id="KW-1185">Reference proteome</keyword>
<evidence type="ECO:0000313" key="2">
    <source>
        <dbReference type="Proteomes" id="UP001082899"/>
    </source>
</evidence>
<dbReference type="EMBL" id="JAPMXC010000001">
    <property type="protein sequence ID" value="MCY0386052.1"/>
    <property type="molecule type" value="Genomic_DNA"/>
</dbReference>
<proteinExistence type="predicted"/>
<gene>
    <name evidence="1" type="ORF">OVY01_02090</name>
</gene>
<dbReference type="InterPro" id="IPR021294">
    <property type="entry name" value="DUF2866"/>
</dbReference>
<sequence length="81" mass="8848">MSPEPIPLRSCQVSEPLMQLWGECCRIIEWTHPEGGSTRLAVPGSATPAQIEQQLRGHRAGLRYVANDGLAPSRGHVLLGY</sequence>
<protein>
    <submittedName>
        <fullName evidence="1">DUF2866 domain-containing protein</fullName>
    </submittedName>
</protein>
<dbReference type="Proteomes" id="UP001082899">
    <property type="component" value="Unassembled WGS sequence"/>
</dbReference>
<name>A0ABT3ZHW5_9BURK</name>
<reference evidence="1" key="1">
    <citation type="submission" date="2022-11" db="EMBL/GenBank/DDBJ databases">
        <title>Robbsia betulipollinis sp. nov., isolated from pollen of birch (Betula pendula).</title>
        <authorList>
            <person name="Shi H."/>
            <person name="Ambika Manirajan B."/>
            <person name="Ratering S."/>
            <person name="Geissler-Plaum R."/>
            <person name="Schnell S."/>
        </authorList>
    </citation>
    <scope>NUCLEOTIDE SEQUENCE</scope>
    <source>
        <strain evidence="1">Bb-Pol-6</strain>
    </source>
</reference>
<organism evidence="1 2">
    <name type="scientific">Robbsia betulipollinis</name>
    <dbReference type="NCBI Taxonomy" id="2981849"/>
    <lineage>
        <taxon>Bacteria</taxon>
        <taxon>Pseudomonadati</taxon>
        <taxon>Pseudomonadota</taxon>
        <taxon>Betaproteobacteria</taxon>
        <taxon>Burkholderiales</taxon>
        <taxon>Burkholderiaceae</taxon>
        <taxon>Robbsia</taxon>
    </lineage>
</organism>
<accession>A0ABT3ZHW5</accession>
<dbReference type="RefSeq" id="WP_267845275.1">
    <property type="nucleotide sequence ID" value="NZ_JAPMXC010000001.1"/>
</dbReference>
<dbReference type="Pfam" id="PF11065">
    <property type="entry name" value="DUF2866"/>
    <property type="match status" value="1"/>
</dbReference>
<comment type="caution">
    <text evidence="1">The sequence shown here is derived from an EMBL/GenBank/DDBJ whole genome shotgun (WGS) entry which is preliminary data.</text>
</comment>